<dbReference type="STRING" id="194963.SAMCFNEI73_Ch1150"/>
<evidence type="ECO:0000313" key="3">
    <source>
        <dbReference type="Proteomes" id="UP000182306"/>
    </source>
</evidence>
<keyword evidence="3" id="KW-1185">Reference proteome</keyword>
<dbReference type="CDD" id="cd05253">
    <property type="entry name" value="UDP_GE_SDE_e"/>
    <property type="match status" value="1"/>
</dbReference>
<organism evidence="2 3">
    <name type="scientific">Sinorhizobium americanum</name>
    <dbReference type="NCBI Taxonomy" id="194963"/>
    <lineage>
        <taxon>Bacteria</taxon>
        <taxon>Pseudomonadati</taxon>
        <taxon>Pseudomonadota</taxon>
        <taxon>Alphaproteobacteria</taxon>
        <taxon>Hyphomicrobiales</taxon>
        <taxon>Rhizobiaceae</taxon>
        <taxon>Sinorhizobium/Ensifer group</taxon>
        <taxon>Sinorhizobium</taxon>
    </lineage>
</organism>
<sequence>MRYLITGTAGFIGFHVAKRLIDDGHFVVGFDGMTPYYDVTLKERRHAILERSNGFKAVTAMLEDRAALDRAAELAEPEVIIHLAAQAGVRYSLENPKAYVDANLIGSWNVLELARAIGPKHLMLASTSSIYGANEKIPFAEADRTDEPMTLYAATKKSMEVMAHSYAHLYKVPATAFRFFTVYGPWGRPDMALFKFVDAILNGRPIDIYGEGRMSRDFTYIDDLVEGILRLSHVAPCEANRVSPELAQDTLSRQAPFRVVNVGGGQPVELMTFVETVEKAVGRPAVRNMLPMQMGDVPRTYASPDLLEALTGFKPTIDVEEGVARFVEWYEQYYRPAAATA</sequence>
<dbReference type="Pfam" id="PF01370">
    <property type="entry name" value="Epimerase"/>
    <property type="match status" value="1"/>
</dbReference>
<dbReference type="GO" id="GO:0016853">
    <property type="term" value="F:isomerase activity"/>
    <property type="evidence" value="ECO:0007669"/>
    <property type="project" value="UniProtKB-KW"/>
</dbReference>
<protein>
    <submittedName>
        <fullName evidence="2">UDP-glucuronate 5'-epimerase LspL</fullName>
        <ecNumber evidence="2">5.1.3.12</ecNumber>
    </submittedName>
</protein>
<dbReference type="PRINTS" id="PR01713">
    <property type="entry name" value="NUCEPIMERASE"/>
</dbReference>
<dbReference type="InterPro" id="IPR001509">
    <property type="entry name" value="Epimerase_deHydtase"/>
</dbReference>
<name>A0A1L3LK79_9HYPH</name>
<gene>
    <name evidence="2" type="primary">lspL</name>
    <name evidence="2" type="ORF">SAMCFNEI73_Ch1150</name>
</gene>
<dbReference type="AlphaFoldDB" id="A0A1L3LK79"/>
<dbReference type="PANTHER" id="PTHR43574">
    <property type="entry name" value="EPIMERASE-RELATED"/>
    <property type="match status" value="1"/>
</dbReference>
<dbReference type="EMBL" id="CP013107">
    <property type="protein sequence ID" value="APG90465.1"/>
    <property type="molecule type" value="Genomic_DNA"/>
</dbReference>
<keyword evidence="2" id="KW-0413">Isomerase</keyword>
<evidence type="ECO:0000313" key="2">
    <source>
        <dbReference type="EMBL" id="APG90465.1"/>
    </source>
</evidence>
<keyword evidence="1" id="KW-0520">NAD</keyword>
<dbReference type="SUPFAM" id="SSF51735">
    <property type="entry name" value="NAD(P)-binding Rossmann-fold domains"/>
    <property type="match status" value="1"/>
</dbReference>
<dbReference type="InterPro" id="IPR036291">
    <property type="entry name" value="NAD(P)-bd_dom_sf"/>
</dbReference>
<dbReference type="Proteomes" id="UP000182306">
    <property type="component" value="Chromosome"/>
</dbReference>
<evidence type="ECO:0000256" key="1">
    <source>
        <dbReference type="ARBA" id="ARBA00023027"/>
    </source>
</evidence>
<dbReference type="OrthoDB" id="9801785at2"/>
<dbReference type="EC" id="5.1.3.12" evidence="2"/>
<dbReference type="KEGG" id="same:SAMCFNEI73_Ch1150"/>
<reference evidence="2 3" key="1">
    <citation type="submission" date="2015-10" db="EMBL/GenBank/DDBJ databases">
        <title>Genomic differences between typical nodule nitrogen-fixing rhizobial strains and those coming from bean seeds.</title>
        <authorList>
            <person name="Peralta H."/>
            <person name="Aguilar-Vera A."/>
            <person name="Diaz R."/>
            <person name="Mora Y."/>
            <person name="Martinez-Batallar G."/>
            <person name="Salazar E."/>
            <person name="Vargas-Lagunas C."/>
            <person name="Encarnacion S."/>
            <person name="Girard L."/>
            <person name="Mora J."/>
        </authorList>
    </citation>
    <scope>NUCLEOTIDE SEQUENCE [LARGE SCALE GENOMIC DNA]</scope>
    <source>
        <strain evidence="2 3">CFNEI 73</strain>
    </source>
</reference>
<dbReference type="Gene3D" id="3.40.50.720">
    <property type="entry name" value="NAD(P)-binding Rossmann-like Domain"/>
    <property type="match status" value="1"/>
</dbReference>
<proteinExistence type="predicted"/>
<dbReference type="RefSeq" id="WP_064252279.1">
    <property type="nucleotide sequence ID" value="NZ_CP013107.1"/>
</dbReference>
<accession>A0A1L3LK79</accession>